<accession>A0A427B9H0</accession>
<evidence type="ECO:0000313" key="1">
    <source>
        <dbReference type="EMBL" id="RRT85104.1"/>
    </source>
</evidence>
<protein>
    <submittedName>
        <fullName evidence="1">Uncharacterized protein</fullName>
    </submittedName>
</protein>
<sequence length="75" mass="8574">MPWYRRFGTSVVTSIPCSHRGRALVVKGLKIWRMYRTFVTSSISCSHGGRVLVVKGVEEVENTEVNSKYQDKAKR</sequence>
<gene>
    <name evidence="1" type="ORF">B296_00012136</name>
</gene>
<name>A0A427B9H0_ENSVE</name>
<dbReference type="EMBL" id="AMZH03000178">
    <property type="protein sequence ID" value="RRT85104.1"/>
    <property type="molecule type" value="Genomic_DNA"/>
</dbReference>
<reference evidence="1 2" key="1">
    <citation type="journal article" date="2014" name="Agronomy (Basel)">
        <title>A Draft Genome Sequence for Ensete ventricosum, the Drought-Tolerant Tree Against Hunger.</title>
        <authorList>
            <person name="Harrison J."/>
            <person name="Moore K.A."/>
            <person name="Paszkiewicz K."/>
            <person name="Jones T."/>
            <person name="Grant M."/>
            <person name="Ambacheew D."/>
            <person name="Muzemil S."/>
            <person name="Studholme D.J."/>
        </authorList>
    </citation>
    <scope>NUCLEOTIDE SEQUENCE [LARGE SCALE GENOMIC DNA]</scope>
</reference>
<dbReference type="Proteomes" id="UP000287651">
    <property type="component" value="Unassembled WGS sequence"/>
</dbReference>
<evidence type="ECO:0000313" key="2">
    <source>
        <dbReference type="Proteomes" id="UP000287651"/>
    </source>
</evidence>
<organism evidence="1 2">
    <name type="scientific">Ensete ventricosum</name>
    <name type="common">Abyssinian banana</name>
    <name type="synonym">Musa ensete</name>
    <dbReference type="NCBI Taxonomy" id="4639"/>
    <lineage>
        <taxon>Eukaryota</taxon>
        <taxon>Viridiplantae</taxon>
        <taxon>Streptophyta</taxon>
        <taxon>Embryophyta</taxon>
        <taxon>Tracheophyta</taxon>
        <taxon>Spermatophyta</taxon>
        <taxon>Magnoliopsida</taxon>
        <taxon>Liliopsida</taxon>
        <taxon>Zingiberales</taxon>
        <taxon>Musaceae</taxon>
        <taxon>Ensete</taxon>
    </lineage>
</organism>
<dbReference type="AlphaFoldDB" id="A0A427B9H0"/>
<comment type="caution">
    <text evidence="1">The sequence shown here is derived from an EMBL/GenBank/DDBJ whole genome shotgun (WGS) entry which is preliminary data.</text>
</comment>
<proteinExistence type="predicted"/>